<evidence type="ECO:0000256" key="4">
    <source>
        <dbReference type="ARBA" id="ARBA00023263"/>
    </source>
</evidence>
<dbReference type="InterPro" id="IPR050263">
    <property type="entry name" value="Bact_Fimbrial_Adh_Pro"/>
</dbReference>
<gene>
    <name evidence="6" type="ORF">F384_09120</name>
</gene>
<protein>
    <recommendedName>
        <fullName evidence="5">Fimbrial-type adhesion domain-containing protein</fullName>
    </recommendedName>
</protein>
<comment type="similarity">
    <text evidence="2">Belongs to the fimbrial protein family.</text>
</comment>
<keyword evidence="4" id="KW-0281">Fimbrium</keyword>
<reference evidence="6 7" key="1">
    <citation type="journal article" date="2013" name="Appl. Microbiol. Biotechnol.">
        <title>Glycerol assimilation and production of 1,3-propanediol by Citrobacter amalonaticus Y19.</title>
        <authorList>
            <person name="Ainala S.K."/>
            <person name="Ashok S."/>
            <person name="Ko Y."/>
            <person name="Park S."/>
        </authorList>
    </citation>
    <scope>NUCLEOTIDE SEQUENCE [LARGE SCALE GENOMIC DNA]</scope>
    <source>
        <strain evidence="6 7">Y19</strain>
    </source>
</reference>
<dbReference type="KEGG" id="cama:F384_09120"/>
<evidence type="ECO:0000313" key="6">
    <source>
        <dbReference type="EMBL" id="AGE94204.1"/>
    </source>
</evidence>
<dbReference type="GO" id="GO:0043709">
    <property type="term" value="P:cell adhesion involved in single-species biofilm formation"/>
    <property type="evidence" value="ECO:0007669"/>
    <property type="project" value="TreeGrafter"/>
</dbReference>
<dbReference type="PANTHER" id="PTHR33420:SF31">
    <property type="entry name" value="TYPE 1 FIMBRIN D-MANNOSE SPECIFIC ADHESIN"/>
    <property type="match status" value="1"/>
</dbReference>
<accession>M1KGB1</accession>
<dbReference type="PATRIC" id="fig|1261127.3.peg.1897"/>
<dbReference type="Proteomes" id="UP000034085">
    <property type="component" value="Chromosome"/>
</dbReference>
<evidence type="ECO:0000313" key="7">
    <source>
        <dbReference type="Proteomes" id="UP000034085"/>
    </source>
</evidence>
<evidence type="ECO:0000256" key="2">
    <source>
        <dbReference type="ARBA" id="ARBA00006671"/>
    </source>
</evidence>
<comment type="subcellular location">
    <subcellularLocation>
        <location evidence="1">Fimbrium</location>
    </subcellularLocation>
</comment>
<dbReference type="InterPro" id="IPR000259">
    <property type="entry name" value="Adhesion_dom_fimbrial"/>
</dbReference>
<sequence length="387" mass="40958">MITSPHHPSFSVSQYWPLLVLLLLFCQPLWQNKAIAAGYIYSGCFPASTHYSGSINAELSPSDNAAGHTITGQFNYELPGDAVVAQCSSCTGVSANTNEVISSYAATSLPAGAASGFGKLTDKISIKVSYFSDTMTGGNVQSSIQNYPTEFPTVSISEPVDGDENTQSLCAKSPVAGVPQRQFKWNKTAASLYIVSPILGEEVIPLTTILRTYVCIASTNIECPFEKAAFASDISLSGVISAPLGCVINQGSKIDVEFGTLASSNFTAQGHPPSGYTLRDVDIQFHCDKPAVSNSDKIRLSFSSDQGVSDTGTGFIAKMIGRDDIGVRMYDADNQNVTLDGTTELPITLDDNGDGRIKMTAAPVATTGSKPAPGKFEGNVTVKMNIR</sequence>
<feature type="domain" description="Fimbrial-type adhesion" evidence="5">
    <location>
        <begin position="234"/>
        <end position="386"/>
    </location>
</feature>
<dbReference type="EMBL" id="CP011132">
    <property type="protein sequence ID" value="AGE94204.1"/>
    <property type="molecule type" value="Genomic_DNA"/>
</dbReference>
<dbReference type="Pfam" id="PF00419">
    <property type="entry name" value="Fimbrial"/>
    <property type="match status" value="1"/>
</dbReference>
<dbReference type="InterPro" id="IPR008966">
    <property type="entry name" value="Adhesion_dom_sf"/>
</dbReference>
<dbReference type="SUPFAM" id="SSF49401">
    <property type="entry name" value="Bacterial adhesins"/>
    <property type="match status" value="1"/>
</dbReference>
<dbReference type="RefSeq" id="WP_046481202.1">
    <property type="nucleotide sequence ID" value="NZ_CP011132.1"/>
</dbReference>
<name>M1KGB1_CITAM</name>
<evidence type="ECO:0000259" key="5">
    <source>
        <dbReference type="Pfam" id="PF00419"/>
    </source>
</evidence>
<dbReference type="HOGENOM" id="CLU_721084_0_0_6"/>
<dbReference type="AlphaFoldDB" id="M1KGB1"/>
<evidence type="ECO:0000256" key="1">
    <source>
        <dbReference type="ARBA" id="ARBA00004561"/>
    </source>
</evidence>
<keyword evidence="3" id="KW-0732">Signal</keyword>
<evidence type="ECO:0000256" key="3">
    <source>
        <dbReference type="ARBA" id="ARBA00022729"/>
    </source>
</evidence>
<dbReference type="GO" id="GO:0009289">
    <property type="term" value="C:pilus"/>
    <property type="evidence" value="ECO:0007669"/>
    <property type="project" value="UniProtKB-SubCell"/>
</dbReference>
<dbReference type="PANTHER" id="PTHR33420">
    <property type="entry name" value="FIMBRIAL SUBUNIT ELFA-RELATED"/>
    <property type="match status" value="1"/>
</dbReference>
<organism evidence="6 7">
    <name type="scientific">Citrobacter amalonaticus Y19</name>
    <dbReference type="NCBI Taxonomy" id="1261127"/>
    <lineage>
        <taxon>Bacteria</taxon>
        <taxon>Pseudomonadati</taxon>
        <taxon>Pseudomonadota</taxon>
        <taxon>Gammaproteobacteria</taxon>
        <taxon>Enterobacterales</taxon>
        <taxon>Enterobacteriaceae</taxon>
        <taxon>Citrobacter</taxon>
    </lineage>
</organism>
<dbReference type="Gene3D" id="2.60.40.1090">
    <property type="entry name" value="Fimbrial-type adhesion domain"/>
    <property type="match status" value="1"/>
</dbReference>
<dbReference type="InterPro" id="IPR036937">
    <property type="entry name" value="Adhesion_dom_fimbrial_sf"/>
</dbReference>
<proteinExistence type="inferred from homology"/>